<protein>
    <submittedName>
        <fullName evidence="2">Uncharacterized protein</fullName>
    </submittedName>
</protein>
<feature type="region of interest" description="Disordered" evidence="1">
    <location>
        <begin position="1"/>
        <end position="55"/>
    </location>
</feature>
<sequence length="191" mass="20473">MLALSHSCGSECPPSRLAASPRRLPPRLPSLRHAPTRAPLHAGAVSPGVSGRRPRTRPSCWRCLTRVGEWPPPPTRALHAGAVSLVWCVLAAVCSTRAARSPLVACRDARCGNVCTMAAVPWREPTPARSAHLARDRAEARLASAGLLIVANGGAPAAARHIMDAPLGQLPPLPPGRRDFERRMETRIRIE</sequence>
<evidence type="ECO:0000256" key="1">
    <source>
        <dbReference type="SAM" id="MobiDB-lite"/>
    </source>
</evidence>
<keyword evidence="3" id="KW-1185">Reference proteome</keyword>
<proteinExistence type="predicted"/>
<evidence type="ECO:0000313" key="2">
    <source>
        <dbReference type="EMBL" id="KAL1498848.1"/>
    </source>
</evidence>
<dbReference type="Proteomes" id="UP001515480">
    <property type="component" value="Unassembled WGS sequence"/>
</dbReference>
<gene>
    <name evidence="2" type="ORF">AB1Y20_013374</name>
</gene>
<accession>A0AB34IGI2</accession>
<reference evidence="2 3" key="1">
    <citation type="journal article" date="2024" name="Science">
        <title>Giant polyketide synthase enzymes in the biosynthesis of giant marine polyether toxins.</title>
        <authorList>
            <person name="Fallon T.R."/>
            <person name="Shende V.V."/>
            <person name="Wierzbicki I.H."/>
            <person name="Pendleton A.L."/>
            <person name="Watervoot N.F."/>
            <person name="Auber R.P."/>
            <person name="Gonzalez D.J."/>
            <person name="Wisecaver J.H."/>
            <person name="Moore B.S."/>
        </authorList>
    </citation>
    <scope>NUCLEOTIDE SEQUENCE [LARGE SCALE GENOMIC DNA]</scope>
    <source>
        <strain evidence="2 3">12B1</strain>
    </source>
</reference>
<feature type="compositionally biased region" description="Low complexity" evidence="1">
    <location>
        <begin position="13"/>
        <end position="22"/>
    </location>
</feature>
<organism evidence="2 3">
    <name type="scientific">Prymnesium parvum</name>
    <name type="common">Toxic golden alga</name>
    <dbReference type="NCBI Taxonomy" id="97485"/>
    <lineage>
        <taxon>Eukaryota</taxon>
        <taxon>Haptista</taxon>
        <taxon>Haptophyta</taxon>
        <taxon>Prymnesiophyceae</taxon>
        <taxon>Prymnesiales</taxon>
        <taxon>Prymnesiaceae</taxon>
        <taxon>Prymnesium</taxon>
    </lineage>
</organism>
<dbReference type="EMBL" id="JBGBPQ010000026">
    <property type="protein sequence ID" value="KAL1498848.1"/>
    <property type="molecule type" value="Genomic_DNA"/>
</dbReference>
<name>A0AB34IGI2_PRYPA</name>
<dbReference type="AlphaFoldDB" id="A0AB34IGI2"/>
<evidence type="ECO:0000313" key="3">
    <source>
        <dbReference type="Proteomes" id="UP001515480"/>
    </source>
</evidence>
<comment type="caution">
    <text evidence="2">The sequence shown here is derived from an EMBL/GenBank/DDBJ whole genome shotgun (WGS) entry which is preliminary data.</text>
</comment>